<dbReference type="GO" id="GO:0060287">
    <property type="term" value="P:epithelial cilium movement involved in determination of left/right asymmetry"/>
    <property type="evidence" value="ECO:0007669"/>
    <property type="project" value="TreeGrafter"/>
</dbReference>
<feature type="compositionally biased region" description="Polar residues" evidence="2">
    <location>
        <begin position="641"/>
        <end position="658"/>
    </location>
</feature>
<feature type="compositionally biased region" description="Basic and acidic residues" evidence="2">
    <location>
        <begin position="742"/>
        <end position="781"/>
    </location>
</feature>
<evidence type="ECO:0000313" key="6">
    <source>
        <dbReference type="Proteomes" id="UP000290189"/>
    </source>
</evidence>
<evidence type="ECO:0000313" key="5">
    <source>
        <dbReference type="Proteomes" id="UP000039324"/>
    </source>
</evidence>
<reference evidence="3 5" key="1">
    <citation type="submission" date="2015-02" db="EMBL/GenBank/DDBJ databases">
        <authorList>
            <person name="Chooi Y.-H."/>
        </authorList>
    </citation>
    <scope>NUCLEOTIDE SEQUENCE [LARGE SCALE GENOMIC DNA]</scope>
    <source>
        <strain evidence="3">E3</strain>
    </source>
</reference>
<feature type="coiled-coil region" evidence="1">
    <location>
        <begin position="363"/>
        <end position="407"/>
    </location>
</feature>
<dbReference type="OMA" id="IDEMHER"/>
<dbReference type="AlphaFoldDB" id="A0A0G4ITC4"/>
<feature type="compositionally biased region" description="Low complexity" evidence="2">
    <location>
        <begin position="728"/>
        <end position="738"/>
    </location>
</feature>
<dbReference type="PANTHER" id="PTHR39063:SF1">
    <property type="entry name" value="OFD1 CENTRIOLE AND CENTRIOLAR SATELLITE PROTEIN"/>
    <property type="match status" value="1"/>
</dbReference>
<keyword evidence="5" id="KW-1185">Reference proteome</keyword>
<feature type="coiled-coil region" evidence="1">
    <location>
        <begin position="224"/>
        <end position="319"/>
    </location>
</feature>
<dbReference type="InterPro" id="IPR055289">
    <property type="entry name" value="OFD1"/>
</dbReference>
<dbReference type="EMBL" id="OVEO01000002">
    <property type="protein sequence ID" value="SPQ94483.1"/>
    <property type="molecule type" value="Genomic_DNA"/>
</dbReference>
<dbReference type="EMBL" id="CDSF01000084">
    <property type="protein sequence ID" value="CEO98399.1"/>
    <property type="molecule type" value="Genomic_DNA"/>
</dbReference>
<dbReference type="Proteomes" id="UP000039324">
    <property type="component" value="Unassembled WGS sequence"/>
</dbReference>
<dbReference type="GO" id="GO:0036064">
    <property type="term" value="C:ciliary basal body"/>
    <property type="evidence" value="ECO:0007669"/>
    <property type="project" value="TreeGrafter"/>
</dbReference>
<evidence type="ECO:0008006" key="7">
    <source>
        <dbReference type="Google" id="ProtNLM"/>
    </source>
</evidence>
<proteinExistence type="predicted"/>
<gene>
    <name evidence="3" type="ORF">PBRA_006513</name>
    <name evidence="4" type="ORF">PLBR_LOCUS1698</name>
</gene>
<reference evidence="4 6" key="2">
    <citation type="submission" date="2018-03" db="EMBL/GenBank/DDBJ databases">
        <authorList>
            <person name="Fogelqvist J."/>
        </authorList>
    </citation>
    <scope>NUCLEOTIDE SEQUENCE [LARGE SCALE GENOMIC DNA]</scope>
</reference>
<dbReference type="PANTHER" id="PTHR39063">
    <property type="entry name" value="ORAL-FACIAL-DIGITAL SYNDROME 1 PROTEIN HOMOLOG"/>
    <property type="match status" value="1"/>
</dbReference>
<feature type="coiled-coil region" evidence="1">
    <location>
        <begin position="479"/>
        <end position="523"/>
    </location>
</feature>
<feature type="compositionally biased region" description="Basic and acidic residues" evidence="2">
    <location>
        <begin position="840"/>
        <end position="851"/>
    </location>
</feature>
<keyword evidence="4" id="KW-0496">Mitochondrion</keyword>
<sequence>MTTDAGLSVRDLRDGLQRRLERSGLLDRLRAQLRAHLVAEIRTACAGAAPRTCAAPSGTARALNVVVAEFLARHEHDYARSVFLSESGTDPDAFAADELERLLSLPPKTIVDTDDHSILEHIVQRIVLKSDLRTCSVQTEGRGDDTIEQRLRELNDKFAQARDGHDDRTFDERLWARIREVESAADQRIKQEVERIRATELAAVRLAESERYRDELNSARDGFERRYQERLASLRAREQEQEQKLRERQQIMEAQEYQRRQQLLAEIEAVRLREVDLQRSIELDRRALQIERERLTDQLKDAERRADLMEREFKQRDHQLETRAAEYGRSFEAMHADDRTRLETALMQCAEQRRIADAQVDAFQECREKLAQAEAALRQVDADRVAFADTKENMSQLKDRIGHLEGEVRTRDEQILALKREIGERDGRITALDEERRTLASKVALAGKERAAIEARSASVETGWRHRYEELQAQVRSLAEELEWRIEDGEQARRDLEEEQLRCKALERDVDELTADLQRTRVQTVRQVPVPKITPLSCSTRLELARERLEHTLFEGRQYRPAPVELGSGGEESHPELMHTRAPVPTTPAIDSVVNRLPSAATPRRDNKAETQATTPTVIPAAASPAIVAQARETVPEESRQTTTTRNEPAMASSSMPEETQPAERVDDKAVDDVEKVPVKPELKSAANDADDEPVTKEGTTDLEVLAAMTGVVEQASAPARWPDMTNDVDIAIQQQQEEVVDEQKREAERRRQEMIEKQREERVLRAAQQRRERDERDRQMRAASAPARRQQPQRQQPQRPSASASVNLAPPERRKLAVAEQDAAGTEQKIDTEPDDPLEEYKRRVMERMRQQQGADQHQSQTLPLPPESDDELAFSGPDEHDEP</sequence>
<dbReference type="STRING" id="37360.A0A0G4ITC4"/>
<organism evidence="3 5">
    <name type="scientific">Plasmodiophora brassicae</name>
    <name type="common">Clubroot disease agent</name>
    <dbReference type="NCBI Taxonomy" id="37360"/>
    <lineage>
        <taxon>Eukaryota</taxon>
        <taxon>Sar</taxon>
        <taxon>Rhizaria</taxon>
        <taxon>Endomyxa</taxon>
        <taxon>Phytomyxea</taxon>
        <taxon>Plasmodiophorida</taxon>
        <taxon>Plasmodiophoridae</taxon>
        <taxon>Plasmodiophora</taxon>
    </lineage>
</organism>
<evidence type="ECO:0000313" key="4">
    <source>
        <dbReference type="EMBL" id="SPQ94483.1"/>
    </source>
</evidence>
<accession>A0A0G4ITC4</accession>
<dbReference type="Proteomes" id="UP000290189">
    <property type="component" value="Unassembled WGS sequence"/>
</dbReference>
<evidence type="ECO:0000256" key="2">
    <source>
        <dbReference type="SAM" id="MobiDB-lite"/>
    </source>
</evidence>
<feature type="region of interest" description="Disordered" evidence="2">
    <location>
        <begin position="631"/>
        <end position="699"/>
    </location>
</feature>
<evidence type="ECO:0000313" key="3">
    <source>
        <dbReference type="EMBL" id="CEO98399.1"/>
    </source>
</evidence>
<evidence type="ECO:0000256" key="1">
    <source>
        <dbReference type="SAM" id="Coils"/>
    </source>
</evidence>
<dbReference type="GO" id="GO:0005813">
    <property type="term" value="C:centrosome"/>
    <property type="evidence" value="ECO:0007669"/>
    <property type="project" value="TreeGrafter"/>
</dbReference>
<protein>
    <recommendedName>
        <fullName evidence="7">LisH domain-containing protein</fullName>
    </recommendedName>
</protein>
<feature type="compositionally biased region" description="Low complexity" evidence="2">
    <location>
        <begin position="782"/>
        <end position="806"/>
    </location>
</feature>
<dbReference type="OrthoDB" id="206339at2759"/>
<feature type="compositionally biased region" description="Basic and acidic residues" evidence="2">
    <location>
        <begin position="662"/>
        <end position="683"/>
    </location>
</feature>
<feature type="region of interest" description="Disordered" evidence="2">
    <location>
        <begin position="717"/>
        <end position="885"/>
    </location>
</feature>
<keyword evidence="1" id="KW-0175">Coiled coil</keyword>
<geneLocation type="mitochondrion" evidence="4"/>
<feature type="compositionally biased region" description="Polar residues" evidence="2">
    <location>
        <begin position="852"/>
        <end position="864"/>
    </location>
</feature>
<name>A0A0G4ITC4_PLABS</name>
<dbReference type="GO" id="GO:0005576">
    <property type="term" value="C:extracellular region"/>
    <property type="evidence" value="ECO:0007669"/>
    <property type="project" value="GOC"/>
</dbReference>